<feature type="binding site" evidence="9">
    <location>
        <begin position="36"/>
        <end position="37"/>
    </location>
    <ligand>
        <name>FAD</name>
        <dbReference type="ChEBI" id="CHEBI:57692"/>
    </ligand>
</feature>
<evidence type="ECO:0000313" key="11">
    <source>
        <dbReference type="EMBL" id="KYG66148.1"/>
    </source>
</evidence>
<keyword evidence="6" id="KW-0560">Oxidoreductase</keyword>
<dbReference type="PRINTS" id="PR00757">
    <property type="entry name" value="AMINEOXDASEF"/>
</dbReference>
<gene>
    <name evidence="11" type="ORF">AZI86_03545</name>
</gene>
<evidence type="ECO:0000256" key="5">
    <source>
        <dbReference type="ARBA" id="ARBA00017871"/>
    </source>
</evidence>
<comment type="caution">
    <text evidence="11">The sequence shown here is derived from an EMBL/GenBank/DDBJ whole genome shotgun (WGS) entry which is preliminary data.</text>
</comment>
<dbReference type="InterPro" id="IPR002937">
    <property type="entry name" value="Amino_oxidase"/>
</dbReference>
<dbReference type="PANTHER" id="PTHR10742:SF410">
    <property type="entry name" value="LYSINE-SPECIFIC HISTONE DEMETHYLASE 2"/>
    <property type="match status" value="1"/>
</dbReference>
<dbReference type="Pfam" id="PF01593">
    <property type="entry name" value="Amino_oxidase"/>
    <property type="match status" value="1"/>
</dbReference>
<evidence type="ECO:0000256" key="8">
    <source>
        <dbReference type="ARBA" id="ARBA00047321"/>
    </source>
</evidence>
<evidence type="ECO:0000256" key="6">
    <source>
        <dbReference type="ARBA" id="ARBA00023002"/>
    </source>
</evidence>
<dbReference type="InterPro" id="IPR050281">
    <property type="entry name" value="Flavin_monoamine_oxidase"/>
</dbReference>
<organism evidence="11 12">
    <name type="scientific">Bdellovibrio bacteriovorus</name>
    <dbReference type="NCBI Taxonomy" id="959"/>
    <lineage>
        <taxon>Bacteria</taxon>
        <taxon>Pseudomonadati</taxon>
        <taxon>Bdellovibrionota</taxon>
        <taxon>Bdellovibrionia</taxon>
        <taxon>Bdellovibrionales</taxon>
        <taxon>Pseudobdellovibrionaceae</taxon>
        <taxon>Bdellovibrio</taxon>
    </lineage>
</organism>
<accession>A0A150WP25</accession>
<evidence type="ECO:0000256" key="2">
    <source>
        <dbReference type="ARBA" id="ARBA00004814"/>
    </source>
</evidence>
<dbReference type="PROSITE" id="PS51257">
    <property type="entry name" value="PROKAR_LIPOPROTEIN"/>
    <property type="match status" value="1"/>
</dbReference>
<dbReference type="Gene3D" id="3.50.50.60">
    <property type="entry name" value="FAD/NAD(P)-binding domain"/>
    <property type="match status" value="1"/>
</dbReference>
<dbReference type="SUPFAM" id="SSF51905">
    <property type="entry name" value="FAD/NAD(P)-binding domain"/>
    <property type="match status" value="1"/>
</dbReference>
<reference evidence="11 12" key="1">
    <citation type="submission" date="2016-03" db="EMBL/GenBank/DDBJ databases">
        <authorList>
            <person name="Ploux O."/>
        </authorList>
    </citation>
    <scope>NUCLEOTIDE SEQUENCE [LARGE SCALE GENOMIC DNA]</scope>
    <source>
        <strain evidence="11 12">R0</strain>
    </source>
</reference>
<dbReference type="SUPFAM" id="SSF54373">
    <property type="entry name" value="FAD-linked reductases, C-terminal domain"/>
    <property type="match status" value="1"/>
</dbReference>
<dbReference type="OrthoDB" id="9773233at2"/>
<feature type="binding site" evidence="9">
    <location>
        <position position="17"/>
    </location>
    <ligand>
        <name>FAD</name>
        <dbReference type="ChEBI" id="CHEBI:57692"/>
    </ligand>
</feature>
<evidence type="ECO:0000313" key="12">
    <source>
        <dbReference type="Proteomes" id="UP000075320"/>
    </source>
</evidence>
<dbReference type="EMBL" id="LUKE01000001">
    <property type="protein sequence ID" value="KYG66148.1"/>
    <property type="molecule type" value="Genomic_DNA"/>
</dbReference>
<dbReference type="GO" id="GO:0050361">
    <property type="term" value="F:tryptophan 2-monooxygenase activity"/>
    <property type="evidence" value="ECO:0007669"/>
    <property type="project" value="UniProtKB-EC"/>
</dbReference>
<evidence type="ECO:0000256" key="1">
    <source>
        <dbReference type="ARBA" id="ARBA00001974"/>
    </source>
</evidence>
<comment type="catalytic activity">
    <reaction evidence="8">
        <text>L-tryptophan + O2 = indole-3-acetamide + CO2 + H2O</text>
        <dbReference type="Rhea" id="RHEA:16165"/>
        <dbReference type="ChEBI" id="CHEBI:15377"/>
        <dbReference type="ChEBI" id="CHEBI:15379"/>
        <dbReference type="ChEBI" id="CHEBI:16031"/>
        <dbReference type="ChEBI" id="CHEBI:16526"/>
        <dbReference type="ChEBI" id="CHEBI:57912"/>
        <dbReference type="EC" id="1.13.12.3"/>
    </reaction>
</comment>
<dbReference type="Proteomes" id="UP000075320">
    <property type="component" value="Unassembled WGS sequence"/>
</dbReference>
<dbReference type="AlphaFoldDB" id="A0A150WP25"/>
<feature type="domain" description="Amine oxidase" evidence="10">
    <location>
        <begin position="17"/>
        <end position="434"/>
    </location>
</feature>
<comment type="pathway">
    <text evidence="2">Plant hormone metabolism; auxin biosynthesis.</text>
</comment>
<dbReference type="InterPro" id="IPR001613">
    <property type="entry name" value="Flavin_amine_oxidase"/>
</dbReference>
<dbReference type="PANTHER" id="PTHR10742">
    <property type="entry name" value="FLAVIN MONOAMINE OXIDASE"/>
    <property type="match status" value="1"/>
</dbReference>
<evidence type="ECO:0000256" key="7">
    <source>
        <dbReference type="ARBA" id="ARBA00023070"/>
    </source>
</evidence>
<evidence type="ECO:0000259" key="10">
    <source>
        <dbReference type="Pfam" id="PF01593"/>
    </source>
</evidence>
<keyword evidence="7" id="KW-0073">Auxin biosynthesis</keyword>
<dbReference type="GO" id="GO:0009851">
    <property type="term" value="P:auxin biosynthetic process"/>
    <property type="evidence" value="ECO:0007669"/>
    <property type="project" value="UniProtKB-KW"/>
</dbReference>
<comment type="cofactor">
    <cofactor evidence="1">
        <name>FAD</name>
        <dbReference type="ChEBI" id="CHEBI:57692"/>
    </cofactor>
</comment>
<evidence type="ECO:0000256" key="4">
    <source>
        <dbReference type="ARBA" id="ARBA00012535"/>
    </source>
</evidence>
<dbReference type="EC" id="1.13.12.3" evidence="4"/>
<proteinExistence type="inferred from homology"/>
<dbReference type="RefSeq" id="WP_061833714.1">
    <property type="nucleotide sequence ID" value="NZ_LUKE01000001.1"/>
</dbReference>
<evidence type="ECO:0000256" key="3">
    <source>
        <dbReference type="ARBA" id="ARBA00005833"/>
    </source>
</evidence>
<comment type="similarity">
    <text evidence="3">Belongs to the tryptophan 2-monooxygenase family.</text>
</comment>
<sequence length="437" mass="49391">MKSSHCFDVVIVGAGASGLSCAAHLLKQNVDLMVLEARPRIGGRVFTQGSPHPSIPIELGAEFIHAASPLVLDLLKKTGHDFYDAQFEQLFLKNGKLIEQKDFWDRFEKVLALPDSERKTDRSMADFLKAHKAIPKDMRDLLIGYIEGFQAADINLIGEKAFAESEKDKRDLNGNNDFRIVGGYCDVLQGLMQNSLKKKIALEHPVTQINWNKKQIEIICTLPSGRRRHIHAKQVVLAVPLAVLQGQHKKSQIEFKPEIPELLPALSHLHVGHVQRLVFIFKTRFWENLSEKNPVCFLRAPHNMYFSTWWTLSPLRAPYLIAWQGGPMAQELSNMSDNARIEKALQTLSKITNRSLAFLKKEVSSVHQHNWSKDPYAMGAYTYTGIENQDYKPKTYPHFHGFLWLTGEAFAKADGQGTVHGALEHGFEIAQKILQAL</sequence>
<evidence type="ECO:0000256" key="9">
    <source>
        <dbReference type="PIRSR" id="PIRSR601613-1"/>
    </source>
</evidence>
<feature type="binding site" evidence="9">
    <location>
        <position position="206"/>
    </location>
    <ligand>
        <name>FAD</name>
        <dbReference type="ChEBI" id="CHEBI:57692"/>
    </ligand>
</feature>
<dbReference type="InterPro" id="IPR036188">
    <property type="entry name" value="FAD/NAD-bd_sf"/>
</dbReference>
<protein>
    <recommendedName>
        <fullName evidence="5">Tryptophan 2-monooxygenase</fullName>
        <ecNumber evidence="4">1.13.12.3</ecNumber>
    </recommendedName>
</protein>
<keyword evidence="12" id="KW-1185">Reference proteome</keyword>
<name>A0A150WP25_BDEBC</name>